<accession>A0ABP6L4A3</accession>
<organism evidence="1 2">
    <name type="scientific">Streptosporangium longisporum</name>
    <dbReference type="NCBI Taxonomy" id="46187"/>
    <lineage>
        <taxon>Bacteria</taxon>
        <taxon>Bacillati</taxon>
        <taxon>Actinomycetota</taxon>
        <taxon>Actinomycetes</taxon>
        <taxon>Streptosporangiales</taxon>
        <taxon>Streptosporangiaceae</taxon>
        <taxon>Streptosporangium</taxon>
    </lineage>
</organism>
<sequence length="66" mass="6655">MTFEGMTAVRAALTGAMAAAGIPLPSASAKMPADIAARTRLLPPAPATAVAPRRCPDPLPVCQTVL</sequence>
<gene>
    <name evidence="1" type="ORF">GCM10017559_66120</name>
</gene>
<evidence type="ECO:0000313" key="2">
    <source>
        <dbReference type="Proteomes" id="UP001499930"/>
    </source>
</evidence>
<name>A0ABP6L4A3_9ACTN</name>
<proteinExistence type="predicted"/>
<comment type="caution">
    <text evidence="1">The sequence shown here is derived from an EMBL/GenBank/DDBJ whole genome shotgun (WGS) entry which is preliminary data.</text>
</comment>
<reference evidence="2" key="1">
    <citation type="journal article" date="2019" name="Int. J. Syst. Evol. Microbiol.">
        <title>The Global Catalogue of Microorganisms (GCM) 10K type strain sequencing project: providing services to taxonomists for standard genome sequencing and annotation.</title>
        <authorList>
            <consortium name="The Broad Institute Genomics Platform"/>
            <consortium name="The Broad Institute Genome Sequencing Center for Infectious Disease"/>
            <person name="Wu L."/>
            <person name="Ma J."/>
        </authorList>
    </citation>
    <scope>NUCLEOTIDE SEQUENCE [LARGE SCALE GENOMIC DNA]</scope>
    <source>
        <strain evidence="2">JCM 3106</strain>
    </source>
</reference>
<dbReference type="EMBL" id="BAAAWD010000019">
    <property type="protein sequence ID" value="GAA3030247.1"/>
    <property type="molecule type" value="Genomic_DNA"/>
</dbReference>
<evidence type="ECO:0000313" key="1">
    <source>
        <dbReference type="EMBL" id="GAA3030247.1"/>
    </source>
</evidence>
<dbReference type="Proteomes" id="UP001499930">
    <property type="component" value="Unassembled WGS sequence"/>
</dbReference>
<keyword evidence="2" id="KW-1185">Reference proteome</keyword>
<protein>
    <submittedName>
        <fullName evidence="1">Uncharacterized protein</fullName>
    </submittedName>
</protein>